<dbReference type="Pfam" id="PF10670">
    <property type="entry name" value="DUF4198"/>
    <property type="match status" value="1"/>
</dbReference>
<evidence type="ECO:0000313" key="2">
    <source>
        <dbReference type="EMBL" id="GLQ30807.1"/>
    </source>
</evidence>
<name>A0AA37W548_9GAMM</name>
<gene>
    <name evidence="2" type="ORF">GCM10007876_12860</name>
</gene>
<dbReference type="Proteomes" id="UP001161389">
    <property type="component" value="Unassembled WGS sequence"/>
</dbReference>
<dbReference type="EMBL" id="BSNM01000009">
    <property type="protein sequence ID" value="GLQ30807.1"/>
    <property type="molecule type" value="Genomic_DNA"/>
</dbReference>
<feature type="chain" id="PRO_5041212530" evidence="1">
    <location>
        <begin position="36"/>
        <end position="270"/>
    </location>
</feature>
<dbReference type="RefSeq" id="WP_284380171.1">
    <property type="nucleotide sequence ID" value="NZ_BSNM01000009.1"/>
</dbReference>
<organism evidence="2 3">
    <name type="scientific">Litoribrevibacter albus</name>
    <dbReference type="NCBI Taxonomy" id="1473156"/>
    <lineage>
        <taxon>Bacteria</taxon>
        <taxon>Pseudomonadati</taxon>
        <taxon>Pseudomonadota</taxon>
        <taxon>Gammaproteobacteria</taxon>
        <taxon>Oceanospirillales</taxon>
        <taxon>Oceanospirillaceae</taxon>
        <taxon>Litoribrevibacter</taxon>
    </lineage>
</organism>
<reference evidence="2" key="1">
    <citation type="journal article" date="2014" name="Int. J. Syst. Evol. Microbiol.">
        <title>Complete genome sequence of Corynebacterium casei LMG S-19264T (=DSM 44701T), isolated from a smear-ripened cheese.</title>
        <authorList>
            <consortium name="US DOE Joint Genome Institute (JGI-PGF)"/>
            <person name="Walter F."/>
            <person name="Albersmeier A."/>
            <person name="Kalinowski J."/>
            <person name="Ruckert C."/>
        </authorList>
    </citation>
    <scope>NUCLEOTIDE SEQUENCE</scope>
    <source>
        <strain evidence="2">NBRC 110071</strain>
    </source>
</reference>
<comment type="caution">
    <text evidence="2">The sequence shown here is derived from an EMBL/GenBank/DDBJ whole genome shotgun (WGS) entry which is preliminary data.</text>
</comment>
<sequence>MTSEVMIQSKFTKRFSKALMSLTLLSSLFSSTVHAHFQEIIPSSDIVESAEQRSLTLDLTFTHPMELGPVMDMAQPKVLDVITPEGRASLLGNLSLSSQSGEAKRYQASYQIKKPGDHIFYIEPAPYWEPSEGVMIVHHTKVVVDALNGKANWDALVGAPVEIEPLTRPYGLWTGNLFQGIVKKHGKPVPFAEVEVEWRNDGSVTVPFESYITQVFKADANGVFSYVMPKAGWWGFAALVEADEKMKNPEGNLVPVEEGGLIWVRTRDMK</sequence>
<proteinExistence type="predicted"/>
<dbReference type="AlphaFoldDB" id="A0AA37W548"/>
<keyword evidence="3" id="KW-1185">Reference proteome</keyword>
<evidence type="ECO:0000256" key="1">
    <source>
        <dbReference type="SAM" id="SignalP"/>
    </source>
</evidence>
<protein>
    <submittedName>
        <fullName evidence="2">ATP-dependent DNA ligase</fullName>
    </submittedName>
</protein>
<reference evidence="2" key="2">
    <citation type="submission" date="2023-01" db="EMBL/GenBank/DDBJ databases">
        <title>Draft genome sequence of Litoribrevibacter albus strain NBRC 110071.</title>
        <authorList>
            <person name="Sun Q."/>
            <person name="Mori K."/>
        </authorList>
    </citation>
    <scope>NUCLEOTIDE SEQUENCE</scope>
    <source>
        <strain evidence="2">NBRC 110071</strain>
    </source>
</reference>
<evidence type="ECO:0000313" key="3">
    <source>
        <dbReference type="Proteomes" id="UP001161389"/>
    </source>
</evidence>
<keyword evidence="1" id="KW-0732">Signal</keyword>
<accession>A0AA37W548</accession>
<dbReference type="InterPro" id="IPR019613">
    <property type="entry name" value="DUF4198"/>
</dbReference>
<dbReference type="GO" id="GO:0016874">
    <property type="term" value="F:ligase activity"/>
    <property type="evidence" value="ECO:0007669"/>
    <property type="project" value="UniProtKB-KW"/>
</dbReference>
<keyword evidence="2" id="KW-0436">Ligase</keyword>
<feature type="signal peptide" evidence="1">
    <location>
        <begin position="1"/>
        <end position="35"/>
    </location>
</feature>